<protein>
    <submittedName>
        <fullName evidence="1">Uncharacterized protein</fullName>
    </submittedName>
</protein>
<reference evidence="1" key="1">
    <citation type="journal article" date="2023" name="Plant J.">
        <title>Genome sequences and population genomics provide insights into the demographic history, inbreeding, and mutation load of two 'living fossil' tree species of Dipteronia.</title>
        <authorList>
            <person name="Feng Y."/>
            <person name="Comes H.P."/>
            <person name="Chen J."/>
            <person name="Zhu S."/>
            <person name="Lu R."/>
            <person name="Zhang X."/>
            <person name="Li P."/>
            <person name="Qiu J."/>
            <person name="Olsen K.M."/>
            <person name="Qiu Y."/>
        </authorList>
    </citation>
    <scope>NUCLEOTIDE SEQUENCE</scope>
    <source>
        <strain evidence="1">NBL</strain>
    </source>
</reference>
<evidence type="ECO:0000313" key="1">
    <source>
        <dbReference type="EMBL" id="KAK3219366.1"/>
    </source>
</evidence>
<dbReference type="AlphaFoldDB" id="A0AAE0E8W4"/>
<accession>A0AAE0E8W4</accession>
<name>A0AAE0E8W4_9ROSI</name>
<dbReference type="Proteomes" id="UP001281410">
    <property type="component" value="Unassembled WGS sequence"/>
</dbReference>
<organism evidence="1 2">
    <name type="scientific">Dipteronia sinensis</name>
    <dbReference type="NCBI Taxonomy" id="43782"/>
    <lineage>
        <taxon>Eukaryota</taxon>
        <taxon>Viridiplantae</taxon>
        <taxon>Streptophyta</taxon>
        <taxon>Embryophyta</taxon>
        <taxon>Tracheophyta</taxon>
        <taxon>Spermatophyta</taxon>
        <taxon>Magnoliopsida</taxon>
        <taxon>eudicotyledons</taxon>
        <taxon>Gunneridae</taxon>
        <taxon>Pentapetalae</taxon>
        <taxon>rosids</taxon>
        <taxon>malvids</taxon>
        <taxon>Sapindales</taxon>
        <taxon>Sapindaceae</taxon>
        <taxon>Hippocastanoideae</taxon>
        <taxon>Acereae</taxon>
        <taxon>Dipteronia</taxon>
    </lineage>
</organism>
<evidence type="ECO:0000313" key="2">
    <source>
        <dbReference type="Proteomes" id="UP001281410"/>
    </source>
</evidence>
<gene>
    <name evidence="1" type="ORF">Dsin_013336</name>
</gene>
<dbReference type="EMBL" id="JANJYJ010000004">
    <property type="protein sequence ID" value="KAK3219366.1"/>
    <property type="molecule type" value="Genomic_DNA"/>
</dbReference>
<comment type="caution">
    <text evidence="1">The sequence shown here is derived from an EMBL/GenBank/DDBJ whole genome shotgun (WGS) entry which is preliminary data.</text>
</comment>
<proteinExistence type="predicted"/>
<keyword evidence="2" id="KW-1185">Reference proteome</keyword>
<sequence length="177" mass="20766">MKFLDKKSTVRAEIFYCEEDTTIRSQTTFFNGTRRSLFQIFVGIATKLLVGLKHIPGTSSRLGILVNGIFLKMCDQMLFIRLLFVRKLEGQKRKDLNLPGNMEMERPEIVRFVKNLVTTDRIVRILNHVRLLNHVHLQHLQHRSDHIDRTGVGNVEKKTTIHINVHCHRKLVVRLRY</sequence>